<feature type="transmembrane region" description="Helical" evidence="7">
    <location>
        <begin position="299"/>
        <end position="322"/>
    </location>
</feature>
<evidence type="ECO:0000256" key="4">
    <source>
        <dbReference type="ARBA" id="ARBA00022692"/>
    </source>
</evidence>
<feature type="transmembrane region" description="Helical" evidence="7">
    <location>
        <begin position="276"/>
        <end position="293"/>
    </location>
</feature>
<dbReference type="PANTHER" id="PTHR23517">
    <property type="entry name" value="RESISTANCE PROTEIN MDTM, PUTATIVE-RELATED-RELATED"/>
    <property type="match status" value="1"/>
</dbReference>
<reference evidence="9 10" key="1">
    <citation type="submission" date="2016-11" db="EMBL/GenBank/DDBJ databases">
        <authorList>
            <person name="Jaros S."/>
            <person name="Januszkiewicz K."/>
            <person name="Wedrychowicz H."/>
        </authorList>
    </citation>
    <scope>NUCLEOTIDE SEQUENCE [LARGE SCALE GENOMIC DNA]</scope>
    <source>
        <strain evidence="9 10">DSM 10068</strain>
    </source>
</reference>
<evidence type="ECO:0000256" key="3">
    <source>
        <dbReference type="ARBA" id="ARBA00022475"/>
    </source>
</evidence>
<dbReference type="Proteomes" id="UP000183995">
    <property type="component" value="Unassembled WGS sequence"/>
</dbReference>
<dbReference type="Gene3D" id="1.20.1250.20">
    <property type="entry name" value="MFS general substrate transporter like domains"/>
    <property type="match status" value="1"/>
</dbReference>
<protein>
    <submittedName>
        <fullName evidence="9">Predicted arabinose efflux permease, MFS family</fullName>
    </submittedName>
</protein>
<dbReference type="InterPro" id="IPR020846">
    <property type="entry name" value="MFS_dom"/>
</dbReference>
<feature type="transmembrane region" description="Helical" evidence="7">
    <location>
        <begin position="139"/>
        <end position="160"/>
    </location>
</feature>
<evidence type="ECO:0000256" key="2">
    <source>
        <dbReference type="ARBA" id="ARBA00022448"/>
    </source>
</evidence>
<evidence type="ECO:0000313" key="9">
    <source>
        <dbReference type="EMBL" id="SHI20058.1"/>
    </source>
</evidence>
<feature type="transmembrane region" description="Helical" evidence="7">
    <location>
        <begin position="166"/>
        <end position="186"/>
    </location>
</feature>
<dbReference type="InterPro" id="IPR011701">
    <property type="entry name" value="MFS"/>
</dbReference>
<accession>A0A1M5Z7J2</accession>
<feature type="domain" description="Major facilitator superfamily (MFS) profile" evidence="8">
    <location>
        <begin position="10"/>
        <end position="394"/>
    </location>
</feature>
<keyword evidence="5 7" id="KW-1133">Transmembrane helix</keyword>
<evidence type="ECO:0000256" key="7">
    <source>
        <dbReference type="SAM" id="Phobius"/>
    </source>
</evidence>
<keyword evidence="6 7" id="KW-0472">Membrane</keyword>
<comment type="subcellular location">
    <subcellularLocation>
        <location evidence="1">Cell membrane</location>
        <topology evidence="1">Multi-pass membrane protein</topology>
    </subcellularLocation>
</comment>
<sequence length="404" mass="42463">MANMSKQKKLLVITILCISVIQMPFMALMPAIAGMAQVFSDRSLSEIQTAVSLSSLISMVSSLLSAVLIGRRLISKKTAVLSGLVIAILTSVAAILLHTQFWHLCAFSVMLGLSMGFFIPATASIMFDALNEEELQKVTGYQTSFTNIGGIVMSAVGGVLTTLVWYGGYLAFLLMIPVAVLAAVTLPGKKTAAGDDNGVPRKRSKLPGEVAYYGVLLFLFMMIYNVCGNNASTHLAENSIGNAATAGLASAVQMAGGVASGLVFSKLSAKFRDYTILFAFLAIFVGLTVLNLGHASLTAVFVGMFIVGSSLSMMVPQCMFAVSRCVDPSNSSAATTIVSCIAPGAGAFLSPVVFTNLTMWLGGASTNFRYQFVAIAALVVGVAIALNTMRLEKRAHSSPLSAKE</sequence>
<feature type="transmembrane region" description="Helical" evidence="7">
    <location>
        <begin position="368"/>
        <end position="386"/>
    </location>
</feature>
<gene>
    <name evidence="9" type="ORF">SAMN02745823_03329</name>
</gene>
<dbReference type="Pfam" id="PF07690">
    <property type="entry name" value="MFS_1"/>
    <property type="match status" value="1"/>
</dbReference>
<feature type="transmembrane region" description="Helical" evidence="7">
    <location>
        <begin position="81"/>
        <end position="101"/>
    </location>
</feature>
<keyword evidence="3" id="KW-1003">Cell membrane</keyword>
<evidence type="ECO:0000259" key="8">
    <source>
        <dbReference type="PROSITE" id="PS50850"/>
    </source>
</evidence>
<evidence type="ECO:0000256" key="1">
    <source>
        <dbReference type="ARBA" id="ARBA00004651"/>
    </source>
</evidence>
<keyword evidence="10" id="KW-1185">Reference proteome</keyword>
<feature type="transmembrane region" description="Helical" evidence="7">
    <location>
        <begin position="50"/>
        <end position="69"/>
    </location>
</feature>
<organism evidence="9 10">
    <name type="scientific">Sporobacter termitidis DSM 10068</name>
    <dbReference type="NCBI Taxonomy" id="1123282"/>
    <lineage>
        <taxon>Bacteria</taxon>
        <taxon>Bacillati</taxon>
        <taxon>Bacillota</taxon>
        <taxon>Clostridia</taxon>
        <taxon>Eubacteriales</taxon>
        <taxon>Oscillospiraceae</taxon>
        <taxon>Sporobacter</taxon>
    </lineage>
</organism>
<feature type="transmembrane region" description="Helical" evidence="7">
    <location>
        <begin position="206"/>
        <end position="224"/>
    </location>
</feature>
<dbReference type="PROSITE" id="PS50850">
    <property type="entry name" value="MFS"/>
    <property type="match status" value="1"/>
</dbReference>
<dbReference type="SUPFAM" id="SSF103473">
    <property type="entry name" value="MFS general substrate transporter"/>
    <property type="match status" value="1"/>
</dbReference>
<keyword evidence="4 7" id="KW-0812">Transmembrane</keyword>
<keyword evidence="2" id="KW-0813">Transport</keyword>
<evidence type="ECO:0000256" key="5">
    <source>
        <dbReference type="ARBA" id="ARBA00022989"/>
    </source>
</evidence>
<evidence type="ECO:0000313" key="10">
    <source>
        <dbReference type="Proteomes" id="UP000183995"/>
    </source>
</evidence>
<feature type="transmembrane region" description="Helical" evidence="7">
    <location>
        <begin position="244"/>
        <end position="264"/>
    </location>
</feature>
<dbReference type="GO" id="GO:0005886">
    <property type="term" value="C:plasma membrane"/>
    <property type="evidence" value="ECO:0007669"/>
    <property type="project" value="UniProtKB-SubCell"/>
</dbReference>
<dbReference type="RefSeq" id="WP_073081495.1">
    <property type="nucleotide sequence ID" value="NZ_FQXV01000014.1"/>
</dbReference>
<dbReference type="OrthoDB" id="2963740at2"/>
<dbReference type="EMBL" id="FQXV01000014">
    <property type="protein sequence ID" value="SHI20058.1"/>
    <property type="molecule type" value="Genomic_DNA"/>
</dbReference>
<proteinExistence type="predicted"/>
<name>A0A1M5Z7J2_9FIRM</name>
<dbReference type="AlphaFoldDB" id="A0A1M5Z7J2"/>
<evidence type="ECO:0000256" key="6">
    <source>
        <dbReference type="ARBA" id="ARBA00023136"/>
    </source>
</evidence>
<feature type="transmembrane region" description="Helical" evidence="7">
    <location>
        <begin position="334"/>
        <end position="362"/>
    </location>
</feature>
<dbReference type="STRING" id="1123282.SAMN02745823_03329"/>
<dbReference type="InterPro" id="IPR036259">
    <property type="entry name" value="MFS_trans_sf"/>
</dbReference>
<feature type="transmembrane region" description="Helical" evidence="7">
    <location>
        <begin position="107"/>
        <end position="127"/>
    </location>
</feature>
<dbReference type="GO" id="GO:0022857">
    <property type="term" value="F:transmembrane transporter activity"/>
    <property type="evidence" value="ECO:0007669"/>
    <property type="project" value="InterPro"/>
</dbReference>
<dbReference type="InterPro" id="IPR050171">
    <property type="entry name" value="MFS_Transporters"/>
</dbReference>